<proteinExistence type="inferred from homology"/>
<accession>A0A830HX91</accession>
<dbReference type="GO" id="GO:0004722">
    <property type="term" value="F:protein serine/threonine phosphatase activity"/>
    <property type="evidence" value="ECO:0007669"/>
    <property type="project" value="UniProtKB-EC"/>
</dbReference>
<feature type="domain" description="PPM-type phosphatase" evidence="2">
    <location>
        <begin position="79"/>
        <end position="398"/>
    </location>
</feature>
<dbReference type="AlphaFoldDB" id="A0A830HX91"/>
<dbReference type="Proteomes" id="UP000660262">
    <property type="component" value="Unassembled WGS sequence"/>
</dbReference>
<dbReference type="EMBL" id="BNJQ01000025">
    <property type="protein sequence ID" value="GHP09519.1"/>
    <property type="molecule type" value="Genomic_DNA"/>
</dbReference>
<evidence type="ECO:0000313" key="4">
    <source>
        <dbReference type="Proteomes" id="UP000660262"/>
    </source>
</evidence>
<keyword evidence="1" id="KW-0904">Protein phosphatase</keyword>
<evidence type="ECO:0000313" key="3">
    <source>
        <dbReference type="EMBL" id="GHP09519.1"/>
    </source>
</evidence>
<organism evidence="3 4">
    <name type="scientific">Pycnococcus provasolii</name>
    <dbReference type="NCBI Taxonomy" id="41880"/>
    <lineage>
        <taxon>Eukaryota</taxon>
        <taxon>Viridiplantae</taxon>
        <taxon>Chlorophyta</taxon>
        <taxon>Pseudoscourfieldiophyceae</taxon>
        <taxon>Pseudoscourfieldiales</taxon>
        <taxon>Pycnococcaceae</taxon>
        <taxon>Pycnococcus</taxon>
    </lineage>
</organism>
<dbReference type="SUPFAM" id="SSF81606">
    <property type="entry name" value="PP2C-like"/>
    <property type="match status" value="1"/>
</dbReference>
<dbReference type="SMART" id="SM00332">
    <property type="entry name" value="PP2Cc"/>
    <property type="match status" value="1"/>
</dbReference>
<dbReference type="InterPro" id="IPR036457">
    <property type="entry name" value="PPM-type-like_dom_sf"/>
</dbReference>
<gene>
    <name evidence="3" type="ORF">PPROV_000825400</name>
</gene>
<comment type="catalytic activity">
    <reaction evidence="1">
        <text>O-phospho-L-seryl-[protein] + H2O = L-seryl-[protein] + phosphate</text>
        <dbReference type="Rhea" id="RHEA:20629"/>
        <dbReference type="Rhea" id="RHEA-COMP:9863"/>
        <dbReference type="Rhea" id="RHEA-COMP:11604"/>
        <dbReference type="ChEBI" id="CHEBI:15377"/>
        <dbReference type="ChEBI" id="CHEBI:29999"/>
        <dbReference type="ChEBI" id="CHEBI:43474"/>
        <dbReference type="ChEBI" id="CHEBI:83421"/>
        <dbReference type="EC" id="3.1.3.16"/>
    </reaction>
</comment>
<comment type="caution">
    <text evidence="3">The sequence shown here is derived from an EMBL/GenBank/DDBJ whole genome shotgun (WGS) entry which is preliminary data.</text>
</comment>
<dbReference type="PANTHER" id="PTHR12320:SF1">
    <property type="entry name" value="PROTEIN PHOSPHATASE PTC7 HOMOLOG"/>
    <property type="match status" value="1"/>
</dbReference>
<comment type="catalytic activity">
    <reaction evidence="1">
        <text>O-phospho-L-threonyl-[protein] + H2O = L-threonyl-[protein] + phosphate</text>
        <dbReference type="Rhea" id="RHEA:47004"/>
        <dbReference type="Rhea" id="RHEA-COMP:11060"/>
        <dbReference type="Rhea" id="RHEA-COMP:11605"/>
        <dbReference type="ChEBI" id="CHEBI:15377"/>
        <dbReference type="ChEBI" id="CHEBI:30013"/>
        <dbReference type="ChEBI" id="CHEBI:43474"/>
        <dbReference type="ChEBI" id="CHEBI:61977"/>
        <dbReference type="EC" id="3.1.3.16"/>
    </reaction>
</comment>
<comment type="similarity">
    <text evidence="1">Belongs to the PP2C family.</text>
</comment>
<dbReference type="PROSITE" id="PS51746">
    <property type="entry name" value="PPM_2"/>
    <property type="match status" value="1"/>
</dbReference>
<keyword evidence="1" id="KW-0378">Hydrolase</keyword>
<comment type="cofactor">
    <cofactor evidence="1">
        <name>Mn(2+)</name>
        <dbReference type="ChEBI" id="CHEBI:29035"/>
    </cofactor>
</comment>
<evidence type="ECO:0000256" key="1">
    <source>
        <dbReference type="RuleBase" id="RU366020"/>
    </source>
</evidence>
<dbReference type="Gene3D" id="3.60.40.10">
    <property type="entry name" value="PPM-type phosphatase domain"/>
    <property type="match status" value="1"/>
</dbReference>
<reference evidence="3" key="1">
    <citation type="submission" date="2020-10" db="EMBL/GenBank/DDBJ databases">
        <title>Unveiling of a novel bifunctional photoreceptor, Dualchrome1, isolated from a cosmopolitan green alga.</title>
        <authorList>
            <person name="Suzuki S."/>
            <person name="Kawachi M."/>
        </authorList>
    </citation>
    <scope>NUCLEOTIDE SEQUENCE</scope>
    <source>
        <strain evidence="3">NIES 2893</strain>
    </source>
</reference>
<evidence type="ECO:0000259" key="2">
    <source>
        <dbReference type="PROSITE" id="PS51746"/>
    </source>
</evidence>
<dbReference type="InterPro" id="IPR001932">
    <property type="entry name" value="PPM-type_phosphatase-like_dom"/>
</dbReference>
<dbReference type="PANTHER" id="PTHR12320">
    <property type="entry name" value="PROTEIN PHOSPHATASE 2C"/>
    <property type="match status" value="1"/>
</dbReference>
<sequence>MSVRGGNVSRGVSGVSVVDLCRHAHKNRNKNRRLRRDVSFKTQAASSTELLESLDYSPANRSSALTQAQAISESSRIMVVAAMLPRPDKEATGGEDAFFVNASTASFGVADGVSGWGEMGVDPSKYAKALMQIASSNLDSEGPDPLNALTNAHAATALPGAATALVATPAAPSNPEASAALRVAVVGDCGFRLVRDGRVQLASASRQHSFDCPYQLASAKLGYNTDNVGDAVAYEVFVQPGDVFVAGSDGVWDNVSDGELAALLADENATSATDADACQSVAWKLAQLAQKHSLDTNYNSPYRQSAQREYTALTEGGAADGVSAVAQKKLKAMAASGANGAENNPMSGMMAQMQNAWQTFNSVVGNVDEEEQDSLNRARQAMTEGGKPDDITVVVGVISA</sequence>
<name>A0A830HX91_9CHLO</name>
<dbReference type="OrthoDB" id="60843at2759"/>
<keyword evidence="1" id="KW-0460">Magnesium</keyword>
<dbReference type="EC" id="3.1.3.16" evidence="1"/>
<keyword evidence="1" id="KW-0464">Manganese</keyword>
<dbReference type="InterPro" id="IPR039123">
    <property type="entry name" value="PPTC7"/>
</dbReference>
<keyword evidence="1" id="KW-0479">Metal-binding</keyword>
<keyword evidence="4" id="KW-1185">Reference proteome</keyword>
<protein>
    <recommendedName>
        <fullName evidence="1">Protein phosphatase</fullName>
        <ecNumber evidence="1">3.1.3.16</ecNumber>
    </recommendedName>
</protein>
<dbReference type="GO" id="GO:0046872">
    <property type="term" value="F:metal ion binding"/>
    <property type="evidence" value="ECO:0007669"/>
    <property type="project" value="UniProtKB-UniRule"/>
</dbReference>
<comment type="cofactor">
    <cofactor evidence="1">
        <name>Mg(2+)</name>
        <dbReference type="ChEBI" id="CHEBI:18420"/>
    </cofactor>
</comment>